<accession>A0A1F6PB02</accession>
<keyword evidence="1" id="KW-0472">Membrane</keyword>
<evidence type="ECO:0000313" key="2">
    <source>
        <dbReference type="EMBL" id="OGH93298.1"/>
    </source>
</evidence>
<dbReference type="STRING" id="1798705.A2563_01685"/>
<dbReference type="Proteomes" id="UP000176634">
    <property type="component" value="Unassembled WGS sequence"/>
</dbReference>
<dbReference type="EMBL" id="MFRA01000001">
    <property type="protein sequence ID" value="OGH93298.1"/>
    <property type="molecule type" value="Genomic_DNA"/>
</dbReference>
<sequence length="122" mass="13643">MSIGALICWLAWFFVLGSTDPAEAGFFGFLFFYTSLFLALAGTFSVIGFLIKKIILKDDQVVFHHVKSTFRQGMLLAGILIAGLILLQTDLLAWWSATLLVLLFIAIEGIIFTSRKYNNRGF</sequence>
<dbReference type="AlphaFoldDB" id="A0A1F6PB02"/>
<gene>
    <name evidence="2" type="ORF">A2563_01685</name>
</gene>
<keyword evidence="1" id="KW-0812">Transmembrane</keyword>
<feature type="transmembrane region" description="Helical" evidence="1">
    <location>
        <begin position="70"/>
        <end position="87"/>
    </location>
</feature>
<organism evidence="2 3">
    <name type="scientific">Candidatus Magasanikbacteria bacterium RIFOXYD1_FULL_40_23</name>
    <dbReference type="NCBI Taxonomy" id="1798705"/>
    <lineage>
        <taxon>Bacteria</taxon>
        <taxon>Candidatus Magasanikiibacteriota</taxon>
    </lineage>
</organism>
<keyword evidence="1" id="KW-1133">Transmembrane helix</keyword>
<evidence type="ECO:0000313" key="3">
    <source>
        <dbReference type="Proteomes" id="UP000176634"/>
    </source>
</evidence>
<name>A0A1F6PB02_9BACT</name>
<reference evidence="2 3" key="1">
    <citation type="journal article" date="2016" name="Nat. Commun.">
        <title>Thousands of microbial genomes shed light on interconnected biogeochemical processes in an aquifer system.</title>
        <authorList>
            <person name="Anantharaman K."/>
            <person name="Brown C.T."/>
            <person name="Hug L.A."/>
            <person name="Sharon I."/>
            <person name="Castelle C.J."/>
            <person name="Probst A.J."/>
            <person name="Thomas B.C."/>
            <person name="Singh A."/>
            <person name="Wilkins M.J."/>
            <person name="Karaoz U."/>
            <person name="Brodie E.L."/>
            <person name="Williams K.H."/>
            <person name="Hubbard S.S."/>
            <person name="Banfield J.F."/>
        </authorList>
    </citation>
    <scope>NUCLEOTIDE SEQUENCE [LARGE SCALE GENOMIC DNA]</scope>
</reference>
<protein>
    <submittedName>
        <fullName evidence="2">Uncharacterized protein</fullName>
    </submittedName>
</protein>
<feature type="transmembrane region" description="Helical" evidence="1">
    <location>
        <begin position="93"/>
        <end position="112"/>
    </location>
</feature>
<evidence type="ECO:0000256" key="1">
    <source>
        <dbReference type="SAM" id="Phobius"/>
    </source>
</evidence>
<proteinExistence type="predicted"/>
<feature type="transmembrane region" description="Helical" evidence="1">
    <location>
        <begin position="31"/>
        <end position="50"/>
    </location>
</feature>
<comment type="caution">
    <text evidence="2">The sequence shown here is derived from an EMBL/GenBank/DDBJ whole genome shotgun (WGS) entry which is preliminary data.</text>
</comment>